<dbReference type="EMBL" id="ATMH01005713">
    <property type="protein sequence ID" value="EPY27513.1"/>
    <property type="molecule type" value="Genomic_DNA"/>
</dbReference>
<dbReference type="Pfam" id="PF01409">
    <property type="entry name" value="tRNA-synt_2d"/>
    <property type="match status" value="1"/>
</dbReference>
<dbReference type="GO" id="GO:0006432">
    <property type="term" value="P:phenylalanyl-tRNA aminoacylation"/>
    <property type="evidence" value="ECO:0007669"/>
    <property type="project" value="InterPro"/>
</dbReference>
<keyword evidence="4" id="KW-0963">Cytoplasm</keyword>
<dbReference type="GO" id="GO:0005829">
    <property type="term" value="C:cytosol"/>
    <property type="evidence" value="ECO:0007669"/>
    <property type="project" value="TreeGrafter"/>
</dbReference>
<dbReference type="EMBL" id="ATMH01000684">
    <property type="protein sequence ID" value="EPY36241.1"/>
    <property type="molecule type" value="Genomic_DNA"/>
</dbReference>
<dbReference type="Gene3D" id="3.30.930.10">
    <property type="entry name" value="Bira Bifunctional Protein, Domain 2"/>
    <property type="match status" value="1"/>
</dbReference>
<keyword evidence="6" id="KW-0479">Metal-binding</keyword>
<dbReference type="EMBL" id="ATMH01000954">
    <property type="protein sequence ID" value="EPY35720.1"/>
    <property type="molecule type" value="Genomic_DNA"/>
</dbReference>
<evidence type="ECO:0000256" key="9">
    <source>
        <dbReference type="ARBA" id="ARBA00022842"/>
    </source>
</evidence>
<dbReference type="GO" id="GO:0005524">
    <property type="term" value="F:ATP binding"/>
    <property type="evidence" value="ECO:0007669"/>
    <property type="project" value="UniProtKB-KW"/>
</dbReference>
<dbReference type="Pfam" id="PF18552">
    <property type="entry name" value="PheRS_DBD1"/>
    <property type="match status" value="1"/>
</dbReference>
<evidence type="ECO:0000256" key="11">
    <source>
        <dbReference type="ARBA" id="ARBA00023146"/>
    </source>
</evidence>
<reference evidence="14" key="2">
    <citation type="submission" date="2013-03" db="EMBL/GenBank/DDBJ databases">
        <authorList>
            <person name="Motta M.C.M."/>
            <person name="Martins A.C.A."/>
            <person name="Preta C.M.C.C."/>
            <person name="Silva R."/>
            <person name="de Souza S.S."/>
            <person name="Klein C.C."/>
            <person name="de Almeida L.G.P."/>
            <person name="Cunha O.L."/>
            <person name="Colabardini A.C."/>
            <person name="Lima B.A."/>
            <person name="Machado C.R."/>
            <person name="Soares C.M.A."/>
            <person name="de Menezes C.B.A."/>
            <person name="Bartolomeu D.C."/>
            <person name="Grisard E.C."/>
            <person name="Fantinatti-Garboggini F."/>
            <person name="Rodrigues-Luiz G.F."/>
            <person name="Wagner G."/>
            <person name="Goldman G.H."/>
            <person name="Fietto J.L.R."/>
            <person name="Ciapina L.P."/>
            <person name="Brocchi M."/>
            <person name="Elias M.C."/>
            <person name="Goldman M.H.S."/>
            <person name="Sagot M.-F."/>
            <person name="Pereira M."/>
            <person name="Stoco P.H."/>
            <person name="Teixeira S.M.R."/>
            <person name="de Mendonca-Neto R.P."/>
            <person name="Maciel T.E.F."/>
            <person name="Mendes T.A.O."/>
            <person name="Urmenyi T.P."/>
            <person name="Teixeira M.M.G."/>
            <person name="de Camargo E.F.P."/>
            <person name="de Sousa W."/>
            <person name="Schenkman S."/>
            <person name="de Vasconcelos A.T.R."/>
        </authorList>
    </citation>
    <scope>NUCLEOTIDE SEQUENCE</scope>
</reference>
<dbReference type="InterPro" id="IPR004529">
    <property type="entry name" value="Phe-tRNA-synth_IIc_asu"/>
</dbReference>
<keyword evidence="11 14" id="KW-0030">Aminoacyl-tRNA synthetase</keyword>
<evidence type="ECO:0000256" key="10">
    <source>
        <dbReference type="ARBA" id="ARBA00022917"/>
    </source>
</evidence>
<gene>
    <name evidence="15" type="ORF">STCU_00684</name>
    <name evidence="14" type="ORF">STCU_00954</name>
    <name evidence="13" type="ORF">STCU_05713</name>
</gene>
<evidence type="ECO:0000256" key="7">
    <source>
        <dbReference type="ARBA" id="ARBA00022741"/>
    </source>
</evidence>
<name>S9WIK6_9TRYP</name>
<dbReference type="Gene3D" id="1.10.10.2320">
    <property type="match status" value="1"/>
</dbReference>
<dbReference type="InterPro" id="IPR036390">
    <property type="entry name" value="WH_DNA-bd_sf"/>
</dbReference>
<keyword evidence="9" id="KW-0460">Magnesium</keyword>
<dbReference type="GO" id="GO:0009328">
    <property type="term" value="C:phenylalanine-tRNA ligase complex"/>
    <property type="evidence" value="ECO:0007669"/>
    <property type="project" value="TreeGrafter"/>
</dbReference>
<evidence type="ECO:0000256" key="2">
    <source>
        <dbReference type="ARBA" id="ARBA00006703"/>
    </source>
</evidence>
<dbReference type="PANTHER" id="PTHR11538:SF40">
    <property type="entry name" value="PHENYLALANINE--TRNA LIGASE ALPHA SUBUNIT"/>
    <property type="match status" value="1"/>
</dbReference>
<organism evidence="14 16">
    <name type="scientific">Strigomonas culicis</name>
    <dbReference type="NCBI Taxonomy" id="28005"/>
    <lineage>
        <taxon>Eukaryota</taxon>
        <taxon>Discoba</taxon>
        <taxon>Euglenozoa</taxon>
        <taxon>Kinetoplastea</taxon>
        <taxon>Metakinetoplastina</taxon>
        <taxon>Trypanosomatida</taxon>
        <taxon>Trypanosomatidae</taxon>
        <taxon>Strigomonadinae</taxon>
        <taxon>Strigomonas</taxon>
    </lineage>
</organism>
<dbReference type="SUPFAM" id="SSF46785">
    <property type="entry name" value="Winged helix' DNA-binding domain"/>
    <property type="match status" value="1"/>
</dbReference>
<evidence type="ECO:0000256" key="8">
    <source>
        <dbReference type="ARBA" id="ARBA00022840"/>
    </source>
</evidence>
<comment type="similarity">
    <text evidence="2">Belongs to the class-II aminoacyl-tRNA synthetase family. Phe-tRNA synthetase alpha subunit type 2 subfamily.</text>
</comment>
<keyword evidence="5" id="KW-0436">Ligase</keyword>
<sequence length="497" mass="56580">MASSVAQAILEHLSSNAGVNSEDLAAELHVDHQDVVGASKSLEADGYITSTVESKLEWKLSAEGRAIIEQGSPEYLLWELLAGGEVPQAEVQVTLGKDATAVALSNGMKLKIFKINKKDGGVFLQRSPSATSFTDDIKLLLERVAKDEATTPKEVETLKKRKLAAQETVKVFTYAKGPNYAVERKAKAAGDLTREMLLTGSWKSTTFKEYNFSIPAEEVNGGQLHPLLKVRQEFREIFMELGFQEMDTQHWVESCFWNFDSLFIPQQHPARDVQDTFFISKPATSTLTNRTLVKEVKETHEKYFRSEWKEEEACRNVLRTHTTGTSAYTLHRLSQMSEKLPDGTVNFRPGRYYSIDRVFRNEEMDKTHLCEFHQCEGFVVDHDISLAKMMHTFDLFFRRIGVERLRFKPAFNPYTEPSMEIFGYHTGLQKWIEVGNSGLFRRELLRPLGLDDSVSVMAWGLSLERPTMIKYGISSIHELFGHRVDINFIKRSAIARF</sequence>
<evidence type="ECO:0000256" key="5">
    <source>
        <dbReference type="ARBA" id="ARBA00022598"/>
    </source>
</evidence>
<dbReference type="AlphaFoldDB" id="S9WIK6"/>
<dbReference type="SUPFAM" id="SSF55681">
    <property type="entry name" value="Class II aaRS and biotin synthetases"/>
    <property type="match status" value="1"/>
</dbReference>
<feature type="domain" description="Aminoacyl-transfer RNA synthetases class-II family profile" evidence="12">
    <location>
        <begin position="349"/>
        <end position="469"/>
    </location>
</feature>
<keyword evidence="7" id="KW-0547">Nucleotide-binding</keyword>
<evidence type="ECO:0000313" key="15">
    <source>
        <dbReference type="EMBL" id="EPY36241.1"/>
    </source>
</evidence>
<dbReference type="InterPro" id="IPR040724">
    <property type="entry name" value="PheRS_DBD1"/>
</dbReference>
<evidence type="ECO:0000313" key="13">
    <source>
        <dbReference type="EMBL" id="EPY27513.1"/>
    </source>
</evidence>
<dbReference type="PANTHER" id="PTHR11538">
    <property type="entry name" value="PHENYLALANYL-TRNA SYNTHETASE"/>
    <property type="match status" value="1"/>
</dbReference>
<evidence type="ECO:0000256" key="4">
    <source>
        <dbReference type="ARBA" id="ARBA00022490"/>
    </source>
</evidence>
<evidence type="ECO:0000256" key="6">
    <source>
        <dbReference type="ARBA" id="ARBA00022723"/>
    </source>
</evidence>
<dbReference type="EC" id="6.1.1.20" evidence="3"/>
<keyword evidence="10" id="KW-0648">Protein biosynthesis</keyword>
<dbReference type="InterPro" id="IPR002319">
    <property type="entry name" value="Phenylalanyl-tRNA_Synthase"/>
</dbReference>
<dbReference type="NCBIfam" id="TIGR00468">
    <property type="entry name" value="pheS"/>
    <property type="match status" value="1"/>
</dbReference>
<dbReference type="NCBIfam" id="NF003210">
    <property type="entry name" value="PRK04172.1"/>
    <property type="match status" value="1"/>
</dbReference>
<dbReference type="Gene3D" id="1.10.10.2330">
    <property type="match status" value="1"/>
</dbReference>
<dbReference type="PROSITE" id="PS50862">
    <property type="entry name" value="AA_TRNA_LIGASE_II"/>
    <property type="match status" value="1"/>
</dbReference>
<dbReference type="CDD" id="cd00496">
    <property type="entry name" value="PheRS_alpha_core"/>
    <property type="match status" value="1"/>
</dbReference>
<comment type="subcellular location">
    <subcellularLocation>
        <location evidence="1">Cytoplasm</location>
    </subcellularLocation>
</comment>
<dbReference type="Proteomes" id="UP000015354">
    <property type="component" value="Unassembled WGS sequence"/>
</dbReference>
<reference evidence="14 16" key="1">
    <citation type="journal article" date="2013" name="PLoS ONE">
        <title>Predicting the Proteins of Angomonas deanei, Strigomonas culicis and Their Respective Endosymbionts Reveals New Aspects of the Trypanosomatidae Family.</title>
        <authorList>
            <person name="Motta M.C."/>
            <person name="Martins A.C."/>
            <person name="de Souza S.S."/>
            <person name="Catta-Preta C.M."/>
            <person name="Silva R."/>
            <person name="Klein C.C."/>
            <person name="de Almeida L.G."/>
            <person name="de Lima Cunha O."/>
            <person name="Ciapina L.P."/>
            <person name="Brocchi M."/>
            <person name="Colabardini A.C."/>
            <person name="de Araujo Lima B."/>
            <person name="Machado C.R."/>
            <person name="de Almeida Soares C.M."/>
            <person name="Probst C.M."/>
            <person name="de Menezes C.B."/>
            <person name="Thompson C.E."/>
            <person name="Bartholomeu D.C."/>
            <person name="Gradia D.F."/>
            <person name="Pavoni D.P."/>
            <person name="Grisard E.C."/>
            <person name="Fantinatti-Garboggini F."/>
            <person name="Marchini F.K."/>
            <person name="Rodrigues-Luiz G.F."/>
            <person name="Wagner G."/>
            <person name="Goldman G.H."/>
            <person name="Fietto J.L."/>
            <person name="Elias M.C."/>
            <person name="Goldman M.H."/>
            <person name="Sagot M.F."/>
            <person name="Pereira M."/>
            <person name="Stoco P.H."/>
            <person name="de Mendonca-Neto R.P."/>
            <person name="Teixeira S.M."/>
            <person name="Maciel T.E."/>
            <person name="de Oliveira Mendes T.A."/>
            <person name="Urmenyi T.P."/>
            <person name="de Souza W."/>
            <person name="Schenkman S."/>
            <person name="de Vasconcelos A.T."/>
        </authorList>
    </citation>
    <scope>NUCLEOTIDE SEQUENCE [LARGE SCALE GENOMIC DNA]</scope>
</reference>
<dbReference type="InterPro" id="IPR045864">
    <property type="entry name" value="aa-tRNA-synth_II/BPL/LPL"/>
</dbReference>
<evidence type="ECO:0000313" key="14">
    <source>
        <dbReference type="EMBL" id="EPY35720.1"/>
    </source>
</evidence>
<keyword evidence="16" id="KW-1185">Reference proteome</keyword>
<dbReference type="OrthoDB" id="238316at2759"/>
<comment type="caution">
    <text evidence="14">The sequence shown here is derived from an EMBL/GenBank/DDBJ whole genome shotgun (WGS) entry which is preliminary data.</text>
</comment>
<dbReference type="GO" id="GO:0000049">
    <property type="term" value="F:tRNA binding"/>
    <property type="evidence" value="ECO:0007669"/>
    <property type="project" value="InterPro"/>
</dbReference>
<dbReference type="GO" id="GO:0004826">
    <property type="term" value="F:phenylalanine-tRNA ligase activity"/>
    <property type="evidence" value="ECO:0007669"/>
    <property type="project" value="UniProtKB-EC"/>
</dbReference>
<protein>
    <recommendedName>
        <fullName evidence="3">phenylalanine--tRNA ligase</fullName>
        <ecNumber evidence="3">6.1.1.20</ecNumber>
    </recommendedName>
</protein>
<evidence type="ECO:0000256" key="1">
    <source>
        <dbReference type="ARBA" id="ARBA00004496"/>
    </source>
</evidence>
<keyword evidence="8" id="KW-0067">ATP-binding</keyword>
<evidence type="ECO:0000259" key="12">
    <source>
        <dbReference type="PROSITE" id="PS50862"/>
    </source>
</evidence>
<dbReference type="Gene3D" id="3.30.1370.240">
    <property type="match status" value="1"/>
</dbReference>
<proteinExistence type="inferred from homology"/>
<accession>S9WIK6</accession>
<evidence type="ECO:0000256" key="3">
    <source>
        <dbReference type="ARBA" id="ARBA00012814"/>
    </source>
</evidence>
<dbReference type="InterPro" id="IPR006195">
    <property type="entry name" value="aa-tRNA-synth_II"/>
</dbReference>
<evidence type="ECO:0000313" key="16">
    <source>
        <dbReference type="Proteomes" id="UP000015354"/>
    </source>
</evidence>
<dbReference type="GO" id="GO:0046872">
    <property type="term" value="F:metal ion binding"/>
    <property type="evidence" value="ECO:0007669"/>
    <property type="project" value="UniProtKB-KW"/>
</dbReference>